<dbReference type="InterPro" id="IPR017900">
    <property type="entry name" value="4Fe4S_Fe_S_CS"/>
</dbReference>
<gene>
    <name evidence="5" type="ORF">DPQ25_13490</name>
</gene>
<dbReference type="InterPro" id="IPR036812">
    <property type="entry name" value="NAD(P)_OxRdtase_dom_sf"/>
</dbReference>
<dbReference type="AlphaFoldDB" id="A0A328UEQ7"/>
<dbReference type="GO" id="GO:0051536">
    <property type="term" value="F:iron-sulfur cluster binding"/>
    <property type="evidence" value="ECO:0007669"/>
    <property type="project" value="UniProtKB-KW"/>
</dbReference>
<organism evidence="5 6">
    <name type="scientific">Hydrogeniiclostridium mannosilyticum</name>
    <dbReference type="NCBI Taxonomy" id="2764322"/>
    <lineage>
        <taxon>Bacteria</taxon>
        <taxon>Bacillati</taxon>
        <taxon>Bacillota</taxon>
        <taxon>Clostridia</taxon>
        <taxon>Eubacteriales</taxon>
        <taxon>Acutalibacteraceae</taxon>
        <taxon>Hydrogeniiclostridium</taxon>
    </lineage>
</organism>
<dbReference type="InterPro" id="IPR053135">
    <property type="entry name" value="AKR2_Oxidoreductase"/>
</dbReference>
<dbReference type="RefSeq" id="WP_112333699.1">
    <property type="nucleotide sequence ID" value="NZ_QLYR01000015.1"/>
</dbReference>
<evidence type="ECO:0000313" key="6">
    <source>
        <dbReference type="Proteomes" id="UP000249377"/>
    </source>
</evidence>
<keyword evidence="3" id="KW-0411">Iron-sulfur</keyword>
<keyword evidence="1" id="KW-0479">Metal-binding</keyword>
<dbReference type="SUPFAM" id="SSF46548">
    <property type="entry name" value="alpha-helical ferredoxin"/>
    <property type="match status" value="1"/>
</dbReference>
<evidence type="ECO:0000313" key="5">
    <source>
        <dbReference type="EMBL" id="RAQ22150.1"/>
    </source>
</evidence>
<dbReference type="PROSITE" id="PS51379">
    <property type="entry name" value="4FE4S_FER_2"/>
    <property type="match status" value="1"/>
</dbReference>
<name>A0A328UEQ7_9FIRM</name>
<sequence>MKYRTLGRTGIQVSEIGLGCEHLQGLGEEEVFAVVDEAIRCGVNLLDVFMSEPNVRTNIGKALQGRRSRVLLQGHLCSAWLDGQYSRDRNLDNCKFFFEDFMERLGTDYVDIGMLHFVDTEEDFRSVFETEIIRYALDLKEKGVIRALGMSSHSPVIAARAVETGLIDVLLFSLNPAYDLLPESASVDDLFTPESYRVDGLNGIHPARDRLYRLCEGQGTAITVMKALAAGVLLNAETSPFGVALTPAQCIHYALTRPAVASVLPGCSTPAEVRRSVAYEEASEQERDYSVVLSQMPKYSMRGKCMYCNHCLPCPAHIDIAQVNKYLDLAQAGAQAPDTVRAHYGALEQHASDCIRCGSCERNCPFDVPVRSRMQTAQELFGL</sequence>
<protein>
    <submittedName>
        <fullName evidence="5">Aldo/keto reductase</fullName>
    </submittedName>
</protein>
<reference evidence="5 6" key="1">
    <citation type="submission" date="2018-06" db="EMBL/GenBank/DDBJ databases">
        <title>Noncontiguous genome sequence of Ruminococcaceae bacterium ASD2818.</title>
        <authorList>
            <person name="Chaplin A.V."/>
            <person name="Sokolova S.R."/>
            <person name="Kochetkova T.O."/>
            <person name="Goltsov A.Y."/>
            <person name="Trofimov D.Y."/>
            <person name="Efimov B.A."/>
        </authorList>
    </citation>
    <scope>NUCLEOTIDE SEQUENCE [LARGE SCALE GENOMIC DNA]</scope>
    <source>
        <strain evidence="5 6">ASD2818</strain>
    </source>
</reference>
<keyword evidence="6" id="KW-1185">Reference proteome</keyword>
<dbReference type="PROSITE" id="PS00198">
    <property type="entry name" value="4FE4S_FER_1"/>
    <property type="match status" value="1"/>
</dbReference>
<evidence type="ECO:0000256" key="2">
    <source>
        <dbReference type="ARBA" id="ARBA00023004"/>
    </source>
</evidence>
<feature type="domain" description="4Fe-4S ferredoxin-type" evidence="4">
    <location>
        <begin position="345"/>
        <end position="374"/>
    </location>
</feature>
<dbReference type="PANTHER" id="PTHR43312:SF1">
    <property type="entry name" value="NADP-DEPENDENT OXIDOREDUCTASE DOMAIN-CONTAINING PROTEIN"/>
    <property type="match status" value="1"/>
</dbReference>
<dbReference type="InterPro" id="IPR023210">
    <property type="entry name" value="NADP_OxRdtase_dom"/>
</dbReference>
<dbReference type="Gene3D" id="3.20.20.100">
    <property type="entry name" value="NADP-dependent oxidoreductase domain"/>
    <property type="match status" value="1"/>
</dbReference>
<accession>A0A328UEQ7</accession>
<dbReference type="PANTHER" id="PTHR43312">
    <property type="entry name" value="D-THREO-ALDOSE 1-DEHYDROGENASE"/>
    <property type="match status" value="1"/>
</dbReference>
<dbReference type="CDD" id="cd19100">
    <property type="entry name" value="AKR_unchar"/>
    <property type="match status" value="1"/>
</dbReference>
<evidence type="ECO:0000256" key="1">
    <source>
        <dbReference type="ARBA" id="ARBA00022723"/>
    </source>
</evidence>
<dbReference type="Proteomes" id="UP000249377">
    <property type="component" value="Unassembled WGS sequence"/>
</dbReference>
<dbReference type="EMBL" id="QLYR01000015">
    <property type="protein sequence ID" value="RAQ22150.1"/>
    <property type="molecule type" value="Genomic_DNA"/>
</dbReference>
<evidence type="ECO:0000256" key="3">
    <source>
        <dbReference type="ARBA" id="ARBA00023014"/>
    </source>
</evidence>
<proteinExistence type="predicted"/>
<comment type="caution">
    <text evidence="5">The sequence shown here is derived from an EMBL/GenBank/DDBJ whole genome shotgun (WGS) entry which is preliminary data.</text>
</comment>
<dbReference type="GO" id="GO:0046872">
    <property type="term" value="F:metal ion binding"/>
    <property type="evidence" value="ECO:0007669"/>
    <property type="project" value="UniProtKB-KW"/>
</dbReference>
<dbReference type="Pfam" id="PF00248">
    <property type="entry name" value="Aldo_ket_red"/>
    <property type="match status" value="1"/>
</dbReference>
<dbReference type="Pfam" id="PF13534">
    <property type="entry name" value="Fer4_17"/>
    <property type="match status" value="1"/>
</dbReference>
<dbReference type="SUPFAM" id="SSF51430">
    <property type="entry name" value="NAD(P)-linked oxidoreductase"/>
    <property type="match status" value="1"/>
</dbReference>
<keyword evidence="2" id="KW-0408">Iron</keyword>
<evidence type="ECO:0000259" key="4">
    <source>
        <dbReference type="PROSITE" id="PS51379"/>
    </source>
</evidence>
<dbReference type="InterPro" id="IPR017896">
    <property type="entry name" value="4Fe4S_Fe-S-bd"/>
</dbReference>